<dbReference type="PANTHER" id="PTHR43401:SF5">
    <property type="entry name" value="ALCOHOL DEHYDROGENASE-RELATED"/>
    <property type="match status" value="1"/>
</dbReference>
<dbReference type="SUPFAM" id="SSF50129">
    <property type="entry name" value="GroES-like"/>
    <property type="match status" value="1"/>
</dbReference>
<dbReference type="PROSITE" id="PS00059">
    <property type="entry name" value="ADH_ZINC"/>
    <property type="match status" value="1"/>
</dbReference>
<feature type="domain" description="Enoyl reductase (ER)" evidence="6">
    <location>
        <begin position="19"/>
        <end position="348"/>
    </location>
</feature>
<protein>
    <submittedName>
        <fullName evidence="7">Oxidoreductase</fullName>
    </submittedName>
</protein>
<dbReference type="Gene3D" id="3.90.180.10">
    <property type="entry name" value="Medium-chain alcohol dehydrogenases, catalytic domain"/>
    <property type="match status" value="1"/>
</dbReference>
<evidence type="ECO:0000313" key="7">
    <source>
        <dbReference type="EMBL" id="GGL94995.1"/>
    </source>
</evidence>
<sequence>MGTAAGVTADRMRGVYLPGNRETVVRDDVPVPTPGPGQVLLRVGASTICGSDVRAIYREHLGTGPEGYNDVVAGHEPAGQVVAVGPGVQRLAVGSRVAVYHISGCGQCSECVKGYFISCTSPLRAAYGWQRDGGHADYLLAEENTCIELPDSLTFVDGACVACGFSTAYEALVRLGVSGRDSLLVTGLGPVGLAAGLLAKKLGADRVYGTDPAGERAALALELGAVDDVLSPDDLAGPGFRPVTAAVDCSGSAPGRRTALGALARWGRMAFVGEGGEISFDVSHDVIHRQITLIGSWVTSVGRMRELLERLDVWQLHPEVVVSDRFDLDQADTAYRLVDAGRSGKAALIPS</sequence>
<evidence type="ECO:0000259" key="6">
    <source>
        <dbReference type="SMART" id="SM00829"/>
    </source>
</evidence>
<dbReference type="InterPro" id="IPR020843">
    <property type="entry name" value="ER"/>
</dbReference>
<dbReference type="InterPro" id="IPR011032">
    <property type="entry name" value="GroES-like_sf"/>
</dbReference>
<organism evidence="7 8">
    <name type="scientific">Nakamurella endophytica</name>
    <dbReference type="NCBI Taxonomy" id="1748367"/>
    <lineage>
        <taxon>Bacteria</taxon>
        <taxon>Bacillati</taxon>
        <taxon>Actinomycetota</taxon>
        <taxon>Actinomycetes</taxon>
        <taxon>Nakamurellales</taxon>
        <taxon>Nakamurellaceae</taxon>
        <taxon>Nakamurella</taxon>
    </lineage>
</organism>
<evidence type="ECO:0000256" key="2">
    <source>
        <dbReference type="ARBA" id="ARBA00022723"/>
    </source>
</evidence>
<comment type="cofactor">
    <cofactor evidence="1 5">
        <name>Zn(2+)</name>
        <dbReference type="ChEBI" id="CHEBI:29105"/>
    </cofactor>
</comment>
<dbReference type="InterPro" id="IPR013149">
    <property type="entry name" value="ADH-like_C"/>
</dbReference>
<reference evidence="7" key="1">
    <citation type="journal article" date="2014" name="Int. J. Syst. Evol. Microbiol.">
        <title>Complete genome sequence of Corynebacterium casei LMG S-19264T (=DSM 44701T), isolated from a smear-ripened cheese.</title>
        <authorList>
            <consortium name="US DOE Joint Genome Institute (JGI-PGF)"/>
            <person name="Walter F."/>
            <person name="Albersmeier A."/>
            <person name="Kalinowski J."/>
            <person name="Ruckert C."/>
        </authorList>
    </citation>
    <scope>NUCLEOTIDE SEQUENCE</scope>
    <source>
        <strain evidence="7">CGMCC 4.7308</strain>
    </source>
</reference>
<evidence type="ECO:0000256" key="4">
    <source>
        <dbReference type="ARBA" id="ARBA00023002"/>
    </source>
</evidence>
<evidence type="ECO:0000256" key="5">
    <source>
        <dbReference type="RuleBase" id="RU361277"/>
    </source>
</evidence>
<dbReference type="CDD" id="cd08239">
    <property type="entry name" value="THR_DH_like"/>
    <property type="match status" value="1"/>
</dbReference>
<dbReference type="Pfam" id="PF08240">
    <property type="entry name" value="ADH_N"/>
    <property type="match status" value="1"/>
</dbReference>
<keyword evidence="4" id="KW-0560">Oxidoreductase</keyword>
<dbReference type="PANTHER" id="PTHR43401">
    <property type="entry name" value="L-THREONINE 3-DEHYDROGENASE"/>
    <property type="match status" value="1"/>
</dbReference>
<dbReference type="InterPro" id="IPR002328">
    <property type="entry name" value="ADH_Zn_CS"/>
</dbReference>
<keyword evidence="8" id="KW-1185">Reference proteome</keyword>
<dbReference type="SMART" id="SM00829">
    <property type="entry name" value="PKS_ER"/>
    <property type="match status" value="1"/>
</dbReference>
<proteinExistence type="inferred from homology"/>
<dbReference type="EMBL" id="BMNA01000002">
    <property type="protein sequence ID" value="GGL94995.1"/>
    <property type="molecule type" value="Genomic_DNA"/>
</dbReference>
<evidence type="ECO:0000313" key="8">
    <source>
        <dbReference type="Proteomes" id="UP000655208"/>
    </source>
</evidence>
<dbReference type="InterPro" id="IPR036291">
    <property type="entry name" value="NAD(P)-bd_dom_sf"/>
</dbReference>
<evidence type="ECO:0000256" key="1">
    <source>
        <dbReference type="ARBA" id="ARBA00001947"/>
    </source>
</evidence>
<keyword evidence="2 5" id="KW-0479">Metal-binding</keyword>
<evidence type="ECO:0000256" key="3">
    <source>
        <dbReference type="ARBA" id="ARBA00022833"/>
    </source>
</evidence>
<keyword evidence="3 5" id="KW-0862">Zinc</keyword>
<name>A0A917SRM1_9ACTN</name>
<dbReference type="AlphaFoldDB" id="A0A917SRM1"/>
<accession>A0A917SRM1</accession>
<dbReference type="InterPro" id="IPR050129">
    <property type="entry name" value="Zn_alcohol_dh"/>
</dbReference>
<dbReference type="SUPFAM" id="SSF51735">
    <property type="entry name" value="NAD(P)-binding Rossmann-fold domains"/>
    <property type="match status" value="1"/>
</dbReference>
<dbReference type="GO" id="GO:0016491">
    <property type="term" value="F:oxidoreductase activity"/>
    <property type="evidence" value="ECO:0007669"/>
    <property type="project" value="UniProtKB-KW"/>
</dbReference>
<comment type="similarity">
    <text evidence="5">Belongs to the zinc-containing alcohol dehydrogenase family.</text>
</comment>
<dbReference type="Proteomes" id="UP000655208">
    <property type="component" value="Unassembled WGS sequence"/>
</dbReference>
<dbReference type="Pfam" id="PF00107">
    <property type="entry name" value="ADH_zinc_N"/>
    <property type="match status" value="1"/>
</dbReference>
<dbReference type="GO" id="GO:0008270">
    <property type="term" value="F:zinc ion binding"/>
    <property type="evidence" value="ECO:0007669"/>
    <property type="project" value="InterPro"/>
</dbReference>
<comment type="caution">
    <text evidence="7">The sequence shown here is derived from an EMBL/GenBank/DDBJ whole genome shotgun (WGS) entry which is preliminary data.</text>
</comment>
<gene>
    <name evidence="7" type="ORF">GCM10011594_13450</name>
</gene>
<reference evidence="7" key="2">
    <citation type="submission" date="2020-09" db="EMBL/GenBank/DDBJ databases">
        <authorList>
            <person name="Sun Q."/>
            <person name="Zhou Y."/>
        </authorList>
    </citation>
    <scope>NUCLEOTIDE SEQUENCE</scope>
    <source>
        <strain evidence="7">CGMCC 4.7308</strain>
    </source>
</reference>
<dbReference type="InterPro" id="IPR013154">
    <property type="entry name" value="ADH-like_N"/>
</dbReference>